<keyword evidence="2" id="KW-0808">Transferase</keyword>
<dbReference type="SUPFAM" id="SSF82185">
    <property type="entry name" value="Histone H3 K4-specific methyltransferase SET7/9 N-terminal domain"/>
    <property type="match status" value="1"/>
</dbReference>
<dbReference type="Proteomes" id="UP000233435">
    <property type="component" value="Unassembled WGS sequence"/>
</dbReference>
<dbReference type="AlphaFoldDB" id="A0A2N3HIH7"/>
<evidence type="ECO:0000313" key="2">
    <source>
        <dbReference type="EMBL" id="PKQ44692.1"/>
    </source>
</evidence>
<accession>A0A2N3HIH7</accession>
<organism evidence="2 3">
    <name type="scientific">Confluentibacter flavum</name>
    <dbReference type="NCBI Taxonomy" id="1909700"/>
    <lineage>
        <taxon>Bacteria</taxon>
        <taxon>Pseudomonadati</taxon>
        <taxon>Bacteroidota</taxon>
        <taxon>Flavobacteriia</taxon>
        <taxon>Flavobacteriales</taxon>
        <taxon>Flavobacteriaceae</taxon>
        <taxon>Confluentibacter</taxon>
    </lineage>
</organism>
<dbReference type="EMBL" id="PJEO01000043">
    <property type="protein sequence ID" value="PKQ44692.1"/>
    <property type="molecule type" value="Genomic_DNA"/>
</dbReference>
<protein>
    <submittedName>
        <fullName evidence="2">Nicotinic acid mononucleotide adenyltransferase</fullName>
    </submittedName>
</protein>
<dbReference type="Gene3D" id="2.20.110.10">
    <property type="entry name" value="Histone H3 K4-specific methyltransferase SET7/9 N-terminal domain"/>
    <property type="match status" value="1"/>
</dbReference>
<comment type="caution">
    <text evidence="2">The sequence shown here is derived from an EMBL/GenBank/DDBJ whole genome shotgun (WGS) entry which is preliminary data.</text>
</comment>
<feature type="chain" id="PRO_5014775029" evidence="1">
    <location>
        <begin position="20"/>
        <end position="114"/>
    </location>
</feature>
<reference evidence="2 3" key="1">
    <citation type="submission" date="2017-12" db="EMBL/GenBank/DDBJ databases">
        <title>Confluentibacter flavum sp. nov., isolated from the saline lake.</title>
        <authorList>
            <person name="Yu L."/>
        </authorList>
    </citation>
    <scope>NUCLEOTIDE SEQUENCE [LARGE SCALE GENOMIC DNA]</scope>
    <source>
        <strain evidence="2 3">3B</strain>
    </source>
</reference>
<gene>
    <name evidence="2" type="ORF">CSW08_11955</name>
</gene>
<sequence>MKKYILILAIVFIGTSVFAQENTQKVTHVQKKDLIEATYYYADGSVQQVGTFNEEGKLHGTWTSFDTNGNKLAVGNYENGKKEGKWIFYTNGLANEVSFEDSKIVNIATSTDNL</sequence>
<feature type="signal peptide" evidence="1">
    <location>
        <begin position="1"/>
        <end position="19"/>
    </location>
</feature>
<keyword evidence="1" id="KW-0732">Signal</keyword>
<evidence type="ECO:0000313" key="3">
    <source>
        <dbReference type="Proteomes" id="UP000233435"/>
    </source>
</evidence>
<evidence type="ECO:0000256" key="1">
    <source>
        <dbReference type="SAM" id="SignalP"/>
    </source>
</evidence>
<dbReference type="OrthoDB" id="1467310at2"/>
<name>A0A2N3HIH7_9FLAO</name>
<dbReference type="Pfam" id="PF07661">
    <property type="entry name" value="MORN_2"/>
    <property type="match status" value="2"/>
</dbReference>
<proteinExistence type="predicted"/>
<dbReference type="RefSeq" id="WP_106660118.1">
    <property type="nucleotide sequence ID" value="NZ_PJEO01000043.1"/>
</dbReference>
<dbReference type="GO" id="GO:0016740">
    <property type="term" value="F:transferase activity"/>
    <property type="evidence" value="ECO:0007669"/>
    <property type="project" value="UniProtKB-KW"/>
</dbReference>
<keyword evidence="3" id="KW-1185">Reference proteome</keyword>
<dbReference type="InterPro" id="IPR011652">
    <property type="entry name" value="MORN_2"/>
</dbReference>